<evidence type="ECO:0000313" key="1">
    <source>
        <dbReference type="EMBL" id="WOX55962.1"/>
    </source>
</evidence>
<dbReference type="EMBL" id="CP137641">
    <property type="protein sequence ID" value="WOX55962.1"/>
    <property type="molecule type" value="Genomic_DNA"/>
</dbReference>
<name>A0ABD8A8W7_9EURY</name>
<protein>
    <submittedName>
        <fullName evidence="1">Uncharacterized protein</fullName>
    </submittedName>
</protein>
<keyword evidence="2" id="KW-1185">Reference proteome</keyword>
<evidence type="ECO:0000313" key="2">
    <source>
        <dbReference type="Proteomes" id="UP001626603"/>
    </source>
</evidence>
<organism evidence="1 2">
    <name type="scientific">Methanoculleus palmolei</name>
    <dbReference type="NCBI Taxonomy" id="72612"/>
    <lineage>
        <taxon>Archaea</taxon>
        <taxon>Methanobacteriati</taxon>
        <taxon>Methanobacteriota</taxon>
        <taxon>Stenosarchaea group</taxon>
        <taxon>Methanomicrobia</taxon>
        <taxon>Methanomicrobiales</taxon>
        <taxon>Methanomicrobiaceae</taxon>
        <taxon>Methanoculleus</taxon>
    </lineage>
</organism>
<dbReference type="AlphaFoldDB" id="A0ABD8A8W7"/>
<gene>
    <name evidence="1" type="ORF">R6Y95_01170</name>
</gene>
<reference evidence="1 2" key="1">
    <citation type="submission" date="2023-10" db="EMBL/GenBank/DDBJ databases">
        <title>The complete genome sequence of Methanoculleus palmolei DSM 4273.</title>
        <authorList>
            <person name="Lai S.-J."/>
            <person name="You Y.-T."/>
            <person name="Chen S.-C."/>
        </authorList>
    </citation>
    <scope>NUCLEOTIDE SEQUENCE [LARGE SCALE GENOMIC DNA]</scope>
    <source>
        <strain evidence="1 2">DSM 4273</strain>
    </source>
</reference>
<sequence>MKERKMFGSCAVAAIGLLLICMAVAPTGAENEPVHIVEIQGEVQEIDIVVDHANTGASAFSAASSAPRTDVVVDHVNAGENEPARIVEVPGGSLLIDEDGGIDCTARADTYIGPYTPEATYRIVVQCEYRDYNAVILRTARFRMEGPDGAVAAMSIFDLPLINSSRAGTLSVYLTPEGPGAYHWDIACSEGSGNAGSRGDLILS</sequence>
<accession>A0ABD8A8W7</accession>
<proteinExistence type="predicted"/>
<dbReference type="Proteomes" id="UP001626603">
    <property type="component" value="Chromosome"/>
</dbReference>